<keyword evidence="3" id="KW-1185">Reference proteome</keyword>
<reference evidence="2" key="1">
    <citation type="journal article" date="2023" name="Science">
        <title>Elucidation of the pathway for biosynthesis of saponin adjuvants from the soapbark tree.</title>
        <authorList>
            <person name="Reed J."/>
            <person name="Orme A."/>
            <person name="El-Demerdash A."/>
            <person name="Owen C."/>
            <person name="Martin L.B.B."/>
            <person name="Misra R.C."/>
            <person name="Kikuchi S."/>
            <person name="Rejzek M."/>
            <person name="Martin A.C."/>
            <person name="Harkess A."/>
            <person name="Leebens-Mack J."/>
            <person name="Louveau T."/>
            <person name="Stephenson M.J."/>
            <person name="Osbourn A."/>
        </authorList>
    </citation>
    <scope>NUCLEOTIDE SEQUENCE</scope>
    <source>
        <strain evidence="2">S10</strain>
    </source>
</reference>
<gene>
    <name evidence="2" type="ORF">O6P43_033229</name>
</gene>
<dbReference type="AlphaFoldDB" id="A0AAD7KPP0"/>
<dbReference type="EMBL" id="JARAOO010000014">
    <property type="protein sequence ID" value="KAJ7943715.1"/>
    <property type="molecule type" value="Genomic_DNA"/>
</dbReference>
<accession>A0AAD7KPP0</accession>
<dbReference type="PROSITE" id="PS51259">
    <property type="entry name" value="MHD2"/>
    <property type="match status" value="1"/>
</dbReference>
<dbReference type="InterPro" id="IPR014772">
    <property type="entry name" value="Munc13_dom-2"/>
</dbReference>
<name>A0AAD7KPP0_QUISA</name>
<comment type="caution">
    <text evidence="2">The sequence shown here is derived from an EMBL/GenBank/DDBJ whole genome shotgun (WGS) entry which is preliminary data.</text>
</comment>
<proteinExistence type="predicted"/>
<dbReference type="KEGG" id="qsa:O6P43_033229"/>
<dbReference type="PANTHER" id="PTHR31110">
    <property type="entry name" value="PESTICIDAL CRYSTAL CRY8BA PROTEIN"/>
    <property type="match status" value="1"/>
</dbReference>
<protein>
    <submittedName>
        <fullName evidence="2">Pesticidal crystal cry8Ba protein</fullName>
    </submittedName>
</protein>
<sequence length="668" mass="76858">MLLRMQPGCPETRIFLPDSLGDDLIIEIQDSNGQYLGRVVVQVAVLADEPSHRLRWWPIYHEPQHDLIGRLQLHIDYTTSSDDSHHLKCGSVAETVAYDHVLEVAMEVQHFQQRNLLLYGPWKWLVAKFASYYGVSDTYTKLRYLSYVMDGNRKRAFSHQENRILGEIEDQVDQILALVFENYKSLDESSPSGMKDVFEAATGIAAPALAPAFRLYTLLHDTSSSEEQFKLCRYLQSAVKKRSRRHLLETDDLIFSCKGGTLMDPVTLSDSYQKMITLILSFRNEIFTDIEICNQPVLPSFIDLPNLSSSIYSVDLSSRLREFLIACPPPGPSPPVVELLLATADLQRDLVGLNISPIKNGVDAKELFHSYINIWIQDKRLDLLESCKVDKAKCFGVKTQHSTTPFVEDMYDQLEETLKEYEIIIFRWPEYINVLENAIADVEKAILEALDRQYADVLSPLKDELLLNSLKRMLDVLQPKIETHLTSWSSSISTDENAIIGEHLSEVAVMLRATFRNYLQAIEEKLAENTRLQNATKLKKIIEDLKETVTESDIRSRMQPLKDLVIQTIDQLHTVVSPHVFTAICRRFWNHMGQELLHYLENRPEESSWYKGLRIALDTLDEIFTSEMQKLIGNALQTRDLEQPRFIMQLHSMLSKDAVNYKDNNYYY</sequence>
<feature type="domain" description="MHD2" evidence="1">
    <location>
        <begin position="555"/>
        <end position="662"/>
    </location>
</feature>
<dbReference type="Proteomes" id="UP001163823">
    <property type="component" value="Chromosome 14"/>
</dbReference>
<evidence type="ECO:0000313" key="2">
    <source>
        <dbReference type="EMBL" id="KAJ7943715.1"/>
    </source>
</evidence>
<evidence type="ECO:0000259" key="1">
    <source>
        <dbReference type="PROSITE" id="PS51259"/>
    </source>
</evidence>
<dbReference type="PANTHER" id="PTHR31110:SF2">
    <property type="entry name" value="PESTICIDAL CRYSTAL CRY8BA PROTEIN"/>
    <property type="match status" value="1"/>
</dbReference>
<organism evidence="2 3">
    <name type="scientific">Quillaja saponaria</name>
    <name type="common">Soap bark tree</name>
    <dbReference type="NCBI Taxonomy" id="32244"/>
    <lineage>
        <taxon>Eukaryota</taxon>
        <taxon>Viridiplantae</taxon>
        <taxon>Streptophyta</taxon>
        <taxon>Embryophyta</taxon>
        <taxon>Tracheophyta</taxon>
        <taxon>Spermatophyta</taxon>
        <taxon>Magnoliopsida</taxon>
        <taxon>eudicotyledons</taxon>
        <taxon>Gunneridae</taxon>
        <taxon>Pentapetalae</taxon>
        <taxon>rosids</taxon>
        <taxon>fabids</taxon>
        <taxon>Fabales</taxon>
        <taxon>Quillajaceae</taxon>
        <taxon>Quillaja</taxon>
    </lineage>
</organism>
<evidence type="ECO:0000313" key="3">
    <source>
        <dbReference type="Proteomes" id="UP001163823"/>
    </source>
</evidence>